<name>A0AAN9KTQ3_CANGL</name>
<comment type="caution">
    <text evidence="1">The sequence shown here is derived from an EMBL/GenBank/DDBJ whole genome shotgun (WGS) entry which is preliminary data.</text>
</comment>
<gene>
    <name evidence="1" type="ORF">VNO77_26915</name>
</gene>
<reference evidence="1 2" key="1">
    <citation type="submission" date="2024-01" db="EMBL/GenBank/DDBJ databases">
        <title>The genomes of 5 underutilized Papilionoideae crops provide insights into root nodulation and disease resistanc.</title>
        <authorList>
            <person name="Jiang F."/>
        </authorList>
    </citation>
    <scope>NUCLEOTIDE SEQUENCE [LARGE SCALE GENOMIC DNA]</scope>
    <source>
        <strain evidence="1">LVBAO_FW01</strain>
        <tissue evidence="1">Leaves</tissue>
    </source>
</reference>
<evidence type="ECO:0000313" key="2">
    <source>
        <dbReference type="Proteomes" id="UP001367508"/>
    </source>
</evidence>
<accession>A0AAN9KTQ3</accession>
<dbReference type="Proteomes" id="UP001367508">
    <property type="component" value="Unassembled WGS sequence"/>
</dbReference>
<dbReference type="AlphaFoldDB" id="A0AAN9KTQ3"/>
<keyword evidence="2" id="KW-1185">Reference proteome</keyword>
<sequence>MSQFIIKRASREVEFTTSCCTSNPLVWLVATPCWLAHSKLRVELWLLSKCIDIMISWFIIKKAPCEAGLPTLCWELSLWLLSECIDIMVHNQEGTLPTLCWELSLWLLSECIDIMVHNQEGTM</sequence>
<evidence type="ECO:0000313" key="1">
    <source>
        <dbReference type="EMBL" id="KAK7323442.1"/>
    </source>
</evidence>
<protein>
    <submittedName>
        <fullName evidence="1">Uncharacterized protein</fullName>
    </submittedName>
</protein>
<dbReference type="EMBL" id="JAYMYQ010000006">
    <property type="protein sequence ID" value="KAK7323442.1"/>
    <property type="molecule type" value="Genomic_DNA"/>
</dbReference>
<organism evidence="1 2">
    <name type="scientific">Canavalia gladiata</name>
    <name type="common">Sword bean</name>
    <name type="synonym">Dolichos gladiatus</name>
    <dbReference type="NCBI Taxonomy" id="3824"/>
    <lineage>
        <taxon>Eukaryota</taxon>
        <taxon>Viridiplantae</taxon>
        <taxon>Streptophyta</taxon>
        <taxon>Embryophyta</taxon>
        <taxon>Tracheophyta</taxon>
        <taxon>Spermatophyta</taxon>
        <taxon>Magnoliopsida</taxon>
        <taxon>eudicotyledons</taxon>
        <taxon>Gunneridae</taxon>
        <taxon>Pentapetalae</taxon>
        <taxon>rosids</taxon>
        <taxon>fabids</taxon>
        <taxon>Fabales</taxon>
        <taxon>Fabaceae</taxon>
        <taxon>Papilionoideae</taxon>
        <taxon>50 kb inversion clade</taxon>
        <taxon>NPAAA clade</taxon>
        <taxon>indigoferoid/millettioid clade</taxon>
        <taxon>Phaseoleae</taxon>
        <taxon>Canavalia</taxon>
    </lineage>
</organism>
<proteinExistence type="predicted"/>